<dbReference type="OrthoDB" id="7270208at2"/>
<accession>A0A1M6KGD9</accession>
<dbReference type="EMBL" id="FQZF01000016">
    <property type="protein sequence ID" value="SHJ58009.1"/>
    <property type="molecule type" value="Genomic_DNA"/>
</dbReference>
<dbReference type="InterPro" id="IPR056908">
    <property type="entry name" value="Gp80-like"/>
</dbReference>
<sequence>MSDLTDYARNMLARAICARAPGLPTTVYAALGTGGSAAAGLTGEPVGQGYARQRVTFTGSGAQRNAEAIRFVFSAASGTMSHVALYDAASGGNPLLVSPLDAPVAMTGAGTVTVAAGSLVVNPA</sequence>
<reference evidence="1 2" key="1">
    <citation type="submission" date="2016-11" db="EMBL/GenBank/DDBJ databases">
        <authorList>
            <person name="Jaros S."/>
            <person name="Januszkiewicz K."/>
            <person name="Wedrychowicz H."/>
        </authorList>
    </citation>
    <scope>NUCLEOTIDE SEQUENCE [LARGE SCALE GENOMIC DNA]</scope>
    <source>
        <strain evidence="1 2">DSM 14916</strain>
    </source>
</reference>
<evidence type="ECO:0000313" key="2">
    <source>
        <dbReference type="Proteomes" id="UP000184387"/>
    </source>
</evidence>
<organism evidence="1 2">
    <name type="scientific">Muricoccus roseus</name>
    <dbReference type="NCBI Taxonomy" id="198092"/>
    <lineage>
        <taxon>Bacteria</taxon>
        <taxon>Pseudomonadati</taxon>
        <taxon>Pseudomonadota</taxon>
        <taxon>Alphaproteobacteria</taxon>
        <taxon>Acetobacterales</taxon>
        <taxon>Roseomonadaceae</taxon>
        <taxon>Muricoccus</taxon>
    </lineage>
</organism>
<keyword evidence="2" id="KW-1185">Reference proteome</keyword>
<dbReference type="Proteomes" id="UP000184387">
    <property type="component" value="Unassembled WGS sequence"/>
</dbReference>
<name>A0A1M6KGD9_9PROT</name>
<proteinExistence type="predicted"/>
<dbReference type="AlphaFoldDB" id="A0A1M6KGD9"/>
<dbReference type="RefSeq" id="WP_073135900.1">
    <property type="nucleotide sequence ID" value="NZ_FQZF01000016.1"/>
</dbReference>
<dbReference type="STRING" id="198092.SAMN02745194_02891"/>
<protein>
    <submittedName>
        <fullName evidence="1">Uncharacterized protein</fullName>
    </submittedName>
</protein>
<gene>
    <name evidence="1" type="ORF">SAMN02745194_02891</name>
</gene>
<dbReference type="Pfam" id="PF23140">
    <property type="entry name" value="Gp80"/>
    <property type="match status" value="1"/>
</dbReference>
<evidence type="ECO:0000313" key="1">
    <source>
        <dbReference type="EMBL" id="SHJ58009.1"/>
    </source>
</evidence>